<dbReference type="Gene3D" id="2.30.180.10">
    <property type="entry name" value="FAS1 domain"/>
    <property type="match status" value="2"/>
</dbReference>
<accession>A0ABX2AZM1</accession>
<protein>
    <recommendedName>
        <fullName evidence="1">FAS1 domain-containing protein</fullName>
    </recommendedName>
</protein>
<name>A0ABX2AZM1_9BACT</name>
<dbReference type="Proteomes" id="UP001193734">
    <property type="component" value="Unassembled WGS sequence"/>
</dbReference>
<dbReference type="GeneID" id="82158392"/>
<evidence type="ECO:0000259" key="1">
    <source>
        <dbReference type="PROSITE" id="PS50213"/>
    </source>
</evidence>
<dbReference type="InterPro" id="IPR050904">
    <property type="entry name" value="Adhesion/Biosynth-related"/>
</dbReference>
<dbReference type="SUPFAM" id="SSF82153">
    <property type="entry name" value="FAS1 domain"/>
    <property type="match status" value="2"/>
</dbReference>
<dbReference type="PANTHER" id="PTHR10900:SF77">
    <property type="entry name" value="FI19380P1"/>
    <property type="match status" value="1"/>
</dbReference>
<gene>
    <name evidence="2" type="ORF">HPS55_11515</name>
</gene>
<dbReference type="PROSITE" id="PS50213">
    <property type="entry name" value="FAS1"/>
    <property type="match status" value="2"/>
</dbReference>
<dbReference type="EMBL" id="JABKKE010000021">
    <property type="protein sequence ID" value="NPE14938.1"/>
    <property type="molecule type" value="Genomic_DNA"/>
</dbReference>
<dbReference type="InterPro" id="IPR000782">
    <property type="entry name" value="FAS1_domain"/>
</dbReference>
<dbReference type="Pfam" id="PF02469">
    <property type="entry name" value="Fasciclin"/>
    <property type="match status" value="1"/>
</dbReference>
<evidence type="ECO:0000313" key="3">
    <source>
        <dbReference type="Proteomes" id="UP001193734"/>
    </source>
</evidence>
<dbReference type="RefSeq" id="WP_172324965.1">
    <property type="nucleotide sequence ID" value="NZ_CASHGZ010000017.1"/>
</dbReference>
<reference evidence="2 3" key="1">
    <citation type="submission" date="2020-05" db="EMBL/GenBank/DDBJ databases">
        <title>Distinct polysaccharide utilization as determinants for interspecies competition between intestinal Prevotella spp.</title>
        <authorList>
            <person name="Galvez E.J.C."/>
            <person name="Iljazovic A."/>
            <person name="Strowig T."/>
        </authorList>
    </citation>
    <scope>NUCLEOTIDE SEQUENCE [LARGE SCALE GENOMIC DNA]</scope>
    <source>
        <strain evidence="2 3">PROD</strain>
    </source>
</reference>
<dbReference type="PROSITE" id="PS51257">
    <property type="entry name" value="PROKAR_LIPOPROTEIN"/>
    <property type="match status" value="1"/>
</dbReference>
<sequence length="708" mass="80553">MNIFKSLLRAAGFLLIPACITMSSCSEDIDESDLYTFTGETIEDFISNNSEQFSSFNYILTRSGYDRILSTYGSGSKEYYTCFVPDNAAVAEYIDSLYNDKESKIEHNGMTENSLEGLSDSLCMDITLFHVLGTKKLTTDMNSSGLRTLLGRMITTDTKLVDGKPRMVLNDAAAIIDSHDDCVNGVVHVIDKVIPRSNKTIVRELQLNTEKFSIFYQALEETGLVEKLDAVDKELTAEKPAPVAEYYIPKECKRGFTIFAETNEVFAAHGIKTLDDLKRHANEWYGKAATGDRRTETEGWYDYYRNNKIEVSTGTDYTNEHNTLNMFMRYHILNYALSRDALTLDHNILTGYGYPGDAYDYYETMLPKTLMKVWWVKKENKTYINRYVANNTLTDGVETIGSAAMHELIYKGCEVDKSNVISPLDGYIYPIDDILLYDSQVPMGVLNERIRIDAVTMLGELMSNGFRGMKTDELTVLNGGKTAGRARFPIDYFDNLVVYNGNNTQIDMNILAGGPNPNDYLLYRGDSFQGMGIFDFAIKLPPVPDGVYEIRINLDCMQHGTMLQYYLGQAPAIAAMEALDIPLDMRMNSNFNEPRLIEIGCIDINDQNNNPDAYADRGLESDRVMRSHKYMRGPLSTVKSSAQDMISRFKAYQIRRILDTRTLKQQDYWMRLKTVLDDGNTQRKFQIDYVEFVPVNVAQNDRYLEDMY</sequence>
<dbReference type="PANTHER" id="PTHR10900">
    <property type="entry name" value="PERIOSTIN-RELATED"/>
    <property type="match status" value="1"/>
</dbReference>
<keyword evidence="3" id="KW-1185">Reference proteome</keyword>
<dbReference type="InterPro" id="IPR036378">
    <property type="entry name" value="FAS1_dom_sf"/>
</dbReference>
<comment type="caution">
    <text evidence="2">The sequence shown here is derived from an EMBL/GenBank/DDBJ whole genome shotgun (WGS) entry which is preliminary data.</text>
</comment>
<organism evidence="2 3">
    <name type="scientific">Xylanibacter rodentium</name>
    <dbReference type="NCBI Taxonomy" id="2736289"/>
    <lineage>
        <taxon>Bacteria</taxon>
        <taxon>Pseudomonadati</taxon>
        <taxon>Bacteroidota</taxon>
        <taxon>Bacteroidia</taxon>
        <taxon>Bacteroidales</taxon>
        <taxon>Prevotellaceae</taxon>
        <taxon>Xylanibacter</taxon>
    </lineage>
</organism>
<proteinExistence type="predicted"/>
<feature type="domain" description="FAS1" evidence="1">
    <location>
        <begin position="199"/>
        <end position="435"/>
    </location>
</feature>
<evidence type="ECO:0000313" key="2">
    <source>
        <dbReference type="EMBL" id="NPE14938.1"/>
    </source>
</evidence>
<feature type="domain" description="FAS1" evidence="1">
    <location>
        <begin position="40"/>
        <end position="194"/>
    </location>
</feature>